<dbReference type="RefSeq" id="WP_162371063.1">
    <property type="nucleotide sequence ID" value="NZ_JAAEEH010000035.1"/>
</dbReference>
<dbReference type="AlphaFoldDB" id="A0A7X5KNT3"/>
<gene>
    <name evidence="2" type="ORF">GXN74_11365</name>
</gene>
<sequence length="95" mass="11211">MENLKAFLEKKSRLKYDMNSIGTYIKEGNCDDSLQETWDKYNQELKKLEAEIALLSDPEKKEVAERRLELMGKVEEAEQQVALWKQEIQELESML</sequence>
<organism evidence="2 3">
    <name type="scientific">Anaerotalea alkaliphila</name>
    <dbReference type="NCBI Taxonomy" id="2662126"/>
    <lineage>
        <taxon>Bacteria</taxon>
        <taxon>Bacillati</taxon>
        <taxon>Bacillota</taxon>
        <taxon>Clostridia</taxon>
        <taxon>Eubacteriales</taxon>
        <taxon>Anaerotalea</taxon>
    </lineage>
</organism>
<keyword evidence="1" id="KW-0175">Coiled coil</keyword>
<dbReference type="EMBL" id="JAAEEH010000035">
    <property type="protein sequence ID" value="NDL68339.1"/>
    <property type="molecule type" value="Genomic_DNA"/>
</dbReference>
<accession>A0A7X5KNT3</accession>
<evidence type="ECO:0000256" key="1">
    <source>
        <dbReference type="SAM" id="Coils"/>
    </source>
</evidence>
<evidence type="ECO:0000313" key="3">
    <source>
        <dbReference type="Proteomes" id="UP000461585"/>
    </source>
</evidence>
<comment type="caution">
    <text evidence="2">The sequence shown here is derived from an EMBL/GenBank/DDBJ whole genome shotgun (WGS) entry which is preliminary data.</text>
</comment>
<feature type="coiled-coil region" evidence="1">
    <location>
        <begin position="31"/>
        <end position="94"/>
    </location>
</feature>
<reference evidence="2 3" key="1">
    <citation type="submission" date="2020-01" db="EMBL/GenBank/DDBJ databases">
        <title>Anaeroalcalibacter tamaniensis gen. nov., sp. nov., moderately halophilic strictly anaerobic fermenter bacterium from mud volcano of Taman peninsula.</title>
        <authorList>
            <person name="Frolova A."/>
            <person name="Merkel A.Y."/>
            <person name="Slobodkin A.I."/>
        </authorList>
    </citation>
    <scope>NUCLEOTIDE SEQUENCE [LARGE SCALE GENOMIC DNA]</scope>
    <source>
        <strain evidence="2 3">F-3ap</strain>
    </source>
</reference>
<dbReference type="Proteomes" id="UP000461585">
    <property type="component" value="Unassembled WGS sequence"/>
</dbReference>
<name>A0A7X5KNT3_9FIRM</name>
<evidence type="ECO:0000313" key="2">
    <source>
        <dbReference type="EMBL" id="NDL68339.1"/>
    </source>
</evidence>
<protein>
    <submittedName>
        <fullName evidence="2">Uncharacterized protein</fullName>
    </submittedName>
</protein>
<keyword evidence="3" id="KW-1185">Reference proteome</keyword>
<proteinExistence type="predicted"/>